<evidence type="ECO:0000256" key="1">
    <source>
        <dbReference type="ARBA" id="ARBA00018517"/>
    </source>
</evidence>
<dbReference type="InterPro" id="IPR029063">
    <property type="entry name" value="SAM-dependent_MTases_sf"/>
</dbReference>
<dbReference type="GO" id="GO:0071164">
    <property type="term" value="F:RNA cap trimethylguanosine synthase activity"/>
    <property type="evidence" value="ECO:0007669"/>
    <property type="project" value="TreeGrafter"/>
</dbReference>
<comment type="catalytic activity">
    <reaction evidence="4">
        <text>a 5'-end (N(7)-methyl 5'-triphosphoguanosine)-ribonucleoside in snoRNA + S-adenosyl-L-methionine = a 5'-end (N(2),N(7)-dimethyl 5'-triphosphoguanosine)-ribonucleoside in snoRNA + S-adenosyl-L-homocysteine + H(+)</text>
        <dbReference type="Rhea" id="RHEA:78475"/>
        <dbReference type="Rhea" id="RHEA-COMP:19086"/>
        <dbReference type="Rhea" id="RHEA-COMP:19088"/>
        <dbReference type="ChEBI" id="CHEBI:15378"/>
        <dbReference type="ChEBI" id="CHEBI:57856"/>
        <dbReference type="ChEBI" id="CHEBI:59789"/>
        <dbReference type="ChEBI" id="CHEBI:156461"/>
        <dbReference type="ChEBI" id="CHEBI:172880"/>
    </reaction>
    <physiologicalReaction direction="left-to-right" evidence="4">
        <dbReference type="Rhea" id="RHEA:78476"/>
    </physiologicalReaction>
</comment>
<evidence type="ECO:0000256" key="3">
    <source>
        <dbReference type="ARBA" id="ARBA00047418"/>
    </source>
</evidence>
<sequence length="250" mass="28496">MAGVSAYLGALNEANGKVEEGIYCYKHASEVPEDIQKYWHQRHRIFSKYDEGIWMTNNDWFGVTPEPVAMKIAEHLAQMASPEKTIIIDAFGGAGGNSIAFALSKRWKQVFYIEKNPLTLKCARHNAEVYGVKNKIVFIQGDCFEQLTLRFQGRRREAVLFASPPWGGPTYKGDEIFDAERMEPYSLRKLYDAFTKISPDLVLYLPRSTNLNQVAKYANEEDQKTQVIHYCVDGASKALCVYYGNFLRLP</sequence>
<dbReference type="OrthoDB" id="194443at2759"/>
<dbReference type="VEuPathDB" id="FungiDB:PV09_08119"/>
<dbReference type="HOGENOM" id="CLU_029658_0_1_1"/>
<dbReference type="PANTHER" id="PTHR14741">
    <property type="entry name" value="S-ADENOSYLMETHIONINE-DEPENDENT METHYLTRANSFERASE RELATED"/>
    <property type="match status" value="1"/>
</dbReference>
<dbReference type="InterPro" id="IPR019012">
    <property type="entry name" value="RNA_cap_Gua-N2-MeTrfase"/>
</dbReference>
<dbReference type="EMBL" id="KN847564">
    <property type="protein sequence ID" value="KIW00414.1"/>
    <property type="molecule type" value="Genomic_DNA"/>
</dbReference>
<evidence type="ECO:0000256" key="2">
    <source>
        <dbReference type="ARBA" id="ARBA00025783"/>
    </source>
</evidence>
<dbReference type="InParanoid" id="A0A0D2AMR7"/>
<protein>
    <recommendedName>
        <fullName evidence="1">Trimethylguanosine synthase</fullName>
    </recommendedName>
    <alternativeName>
        <fullName evidence="7">Cap-specific guanine-N(2) methyltransferase</fullName>
    </alternativeName>
</protein>
<comment type="similarity">
    <text evidence="2">Belongs to the methyltransferase superfamily. Trimethylguanosine synthase family.</text>
</comment>
<evidence type="ECO:0000256" key="7">
    <source>
        <dbReference type="ARBA" id="ARBA00049790"/>
    </source>
</evidence>
<proteinExistence type="inferred from homology"/>
<dbReference type="CDD" id="cd02440">
    <property type="entry name" value="AdoMet_MTases"/>
    <property type="match status" value="1"/>
</dbReference>
<dbReference type="Proteomes" id="UP000053259">
    <property type="component" value="Unassembled WGS sequence"/>
</dbReference>
<comment type="catalytic activity">
    <reaction evidence="5">
        <text>a 5'-end (N(2),N(7)-dimethyl 5'-triphosphoguanosine)-ribonucleoside in snRNA + S-adenosyl-L-methionine = a 5'-end (N(2),N(2),N(7)-trimethyl 5'-triphosphoguanosine)-ribonucleoside in snRNA + S-adenosyl-L-homocysteine + H(+)</text>
        <dbReference type="Rhea" id="RHEA:78479"/>
        <dbReference type="Rhea" id="RHEA-COMP:19087"/>
        <dbReference type="Rhea" id="RHEA-COMP:19089"/>
        <dbReference type="ChEBI" id="CHEBI:15378"/>
        <dbReference type="ChEBI" id="CHEBI:57856"/>
        <dbReference type="ChEBI" id="CHEBI:59789"/>
        <dbReference type="ChEBI" id="CHEBI:167623"/>
        <dbReference type="ChEBI" id="CHEBI:172880"/>
    </reaction>
    <physiologicalReaction direction="left-to-right" evidence="5">
        <dbReference type="Rhea" id="RHEA:78480"/>
    </physiologicalReaction>
</comment>
<dbReference type="Pfam" id="PF09445">
    <property type="entry name" value="Methyltransf_15"/>
    <property type="match status" value="1"/>
</dbReference>
<dbReference type="RefSeq" id="XP_016210283.1">
    <property type="nucleotide sequence ID" value="XM_016361977.1"/>
</dbReference>
<dbReference type="GO" id="GO:0005634">
    <property type="term" value="C:nucleus"/>
    <property type="evidence" value="ECO:0007669"/>
    <property type="project" value="TreeGrafter"/>
</dbReference>
<accession>A0A0D2AMR7</accession>
<comment type="catalytic activity">
    <reaction evidence="3">
        <text>a 5'-end (N(2),N(7)-dimethyl 5'-triphosphoguanosine)-ribonucleoside in snoRNA + S-adenosyl-L-methionine = a 5'-end (N(2),N(2),N(7)-trimethyl 5'-triphosphoguanosine)-ribonucleoside in snoRNA + S-adenosyl-L-homocysteine + H(+)</text>
        <dbReference type="Rhea" id="RHEA:78507"/>
        <dbReference type="Rhea" id="RHEA-COMP:19088"/>
        <dbReference type="Rhea" id="RHEA-COMP:19090"/>
        <dbReference type="ChEBI" id="CHEBI:15378"/>
        <dbReference type="ChEBI" id="CHEBI:57856"/>
        <dbReference type="ChEBI" id="CHEBI:59789"/>
        <dbReference type="ChEBI" id="CHEBI:167623"/>
        <dbReference type="ChEBI" id="CHEBI:172880"/>
    </reaction>
    <physiologicalReaction direction="left-to-right" evidence="3">
        <dbReference type="Rhea" id="RHEA:78508"/>
    </physiologicalReaction>
</comment>
<dbReference type="FunCoup" id="A0A0D2AMR7">
    <property type="interactions" value="112"/>
</dbReference>
<gene>
    <name evidence="8" type="ORF">PV09_08119</name>
</gene>
<organism evidence="8 9">
    <name type="scientific">Verruconis gallopava</name>
    <dbReference type="NCBI Taxonomy" id="253628"/>
    <lineage>
        <taxon>Eukaryota</taxon>
        <taxon>Fungi</taxon>
        <taxon>Dikarya</taxon>
        <taxon>Ascomycota</taxon>
        <taxon>Pezizomycotina</taxon>
        <taxon>Dothideomycetes</taxon>
        <taxon>Pleosporomycetidae</taxon>
        <taxon>Venturiales</taxon>
        <taxon>Sympoventuriaceae</taxon>
        <taxon>Verruconis</taxon>
    </lineage>
</organism>
<evidence type="ECO:0000256" key="4">
    <source>
        <dbReference type="ARBA" id="ARBA00048740"/>
    </source>
</evidence>
<evidence type="ECO:0000256" key="6">
    <source>
        <dbReference type="ARBA" id="ARBA00049075"/>
    </source>
</evidence>
<name>A0A0D2AMR7_9PEZI</name>
<evidence type="ECO:0000313" key="8">
    <source>
        <dbReference type="EMBL" id="KIW00414.1"/>
    </source>
</evidence>
<dbReference type="AlphaFoldDB" id="A0A0D2AMR7"/>
<dbReference type="Gene3D" id="3.40.50.150">
    <property type="entry name" value="Vaccinia Virus protein VP39"/>
    <property type="match status" value="1"/>
</dbReference>
<evidence type="ECO:0000313" key="9">
    <source>
        <dbReference type="Proteomes" id="UP000053259"/>
    </source>
</evidence>
<dbReference type="FunFam" id="3.40.50.150:FF:000270">
    <property type="entry name" value="RNA methylase family protein"/>
    <property type="match status" value="1"/>
</dbReference>
<keyword evidence="9" id="KW-1185">Reference proteome</keyword>
<comment type="catalytic activity">
    <reaction evidence="6">
        <text>a 5'-end (N(7)-methyl 5'-triphosphoguanosine)-ribonucleoside in snRNA + S-adenosyl-L-methionine = a 5'-end (N(2),N(7)-dimethyl 5'-triphosphoguanosine)-ribonucleoside in snRNA + S-adenosyl-L-homocysteine + H(+)</text>
        <dbReference type="Rhea" id="RHEA:78471"/>
        <dbReference type="Rhea" id="RHEA-COMP:19085"/>
        <dbReference type="Rhea" id="RHEA-COMP:19087"/>
        <dbReference type="ChEBI" id="CHEBI:15378"/>
        <dbReference type="ChEBI" id="CHEBI:57856"/>
        <dbReference type="ChEBI" id="CHEBI:59789"/>
        <dbReference type="ChEBI" id="CHEBI:156461"/>
        <dbReference type="ChEBI" id="CHEBI:172880"/>
    </reaction>
    <physiologicalReaction direction="left-to-right" evidence="6">
        <dbReference type="Rhea" id="RHEA:78472"/>
    </physiologicalReaction>
</comment>
<dbReference type="STRING" id="253628.A0A0D2AMR7"/>
<reference evidence="8 9" key="1">
    <citation type="submission" date="2015-01" db="EMBL/GenBank/DDBJ databases">
        <title>The Genome Sequence of Ochroconis gallopava CBS43764.</title>
        <authorList>
            <consortium name="The Broad Institute Genomics Platform"/>
            <person name="Cuomo C."/>
            <person name="de Hoog S."/>
            <person name="Gorbushina A."/>
            <person name="Stielow B."/>
            <person name="Teixiera M."/>
            <person name="Abouelleil A."/>
            <person name="Chapman S.B."/>
            <person name="Priest M."/>
            <person name="Young S.K."/>
            <person name="Wortman J."/>
            <person name="Nusbaum C."/>
            <person name="Birren B."/>
        </authorList>
    </citation>
    <scope>NUCLEOTIDE SEQUENCE [LARGE SCALE GENOMIC DNA]</scope>
    <source>
        <strain evidence="8 9">CBS 43764</strain>
    </source>
</reference>
<dbReference type="SUPFAM" id="SSF53335">
    <property type="entry name" value="S-adenosyl-L-methionine-dependent methyltransferases"/>
    <property type="match status" value="1"/>
</dbReference>
<dbReference type="PANTHER" id="PTHR14741:SF32">
    <property type="entry name" value="TRIMETHYLGUANOSINE SYNTHASE"/>
    <property type="match status" value="1"/>
</dbReference>
<evidence type="ECO:0000256" key="5">
    <source>
        <dbReference type="ARBA" id="ARBA00048763"/>
    </source>
</evidence>
<dbReference type="GeneID" id="27316092"/>